<dbReference type="WBParaSite" id="SSLN_0001064901-mRNA-1">
    <property type="protein sequence ID" value="SSLN_0001064901-mRNA-1"/>
    <property type="gene ID" value="SSLN_0001064901"/>
</dbReference>
<evidence type="ECO:0000313" key="1">
    <source>
        <dbReference type="EMBL" id="VDL96636.1"/>
    </source>
</evidence>
<proteinExistence type="predicted"/>
<dbReference type="AlphaFoldDB" id="A0A183T1A3"/>
<reference evidence="3" key="1">
    <citation type="submission" date="2016-06" db="UniProtKB">
        <authorList>
            <consortium name="WormBaseParasite"/>
        </authorList>
    </citation>
    <scope>IDENTIFICATION</scope>
</reference>
<dbReference type="Proteomes" id="UP000275846">
    <property type="component" value="Unassembled WGS sequence"/>
</dbReference>
<gene>
    <name evidence="1" type="ORF">SSLN_LOCUS10251</name>
</gene>
<name>A0A183T1A3_SCHSO</name>
<reference evidence="1 2" key="2">
    <citation type="submission" date="2018-11" db="EMBL/GenBank/DDBJ databases">
        <authorList>
            <consortium name="Pathogen Informatics"/>
        </authorList>
    </citation>
    <scope>NUCLEOTIDE SEQUENCE [LARGE SCALE GENOMIC DNA]</scope>
    <source>
        <strain evidence="1 2">NST_G2</strain>
    </source>
</reference>
<evidence type="ECO:0000313" key="3">
    <source>
        <dbReference type="WBParaSite" id="SSLN_0001064901-mRNA-1"/>
    </source>
</evidence>
<sequence length="123" mass="12991">MLCPEAGVKSPRSINAFGTVARRVYRSIEGGLGADDGGELVSPERQVEADQAIIDALRQTGQSSQYVVPDAKGDTSVESLCHLAAAPKEDVAGTRLLQLALLREAGFAESSSIQRAPCQFTSE</sequence>
<evidence type="ECO:0000313" key="2">
    <source>
        <dbReference type="Proteomes" id="UP000275846"/>
    </source>
</evidence>
<dbReference type="OrthoDB" id="514248at2759"/>
<accession>A0A183T1A3</accession>
<dbReference type="EMBL" id="UYSU01035751">
    <property type="protein sequence ID" value="VDL96636.1"/>
    <property type="molecule type" value="Genomic_DNA"/>
</dbReference>
<organism evidence="3">
    <name type="scientific">Schistocephalus solidus</name>
    <name type="common">Tapeworm</name>
    <dbReference type="NCBI Taxonomy" id="70667"/>
    <lineage>
        <taxon>Eukaryota</taxon>
        <taxon>Metazoa</taxon>
        <taxon>Spiralia</taxon>
        <taxon>Lophotrochozoa</taxon>
        <taxon>Platyhelminthes</taxon>
        <taxon>Cestoda</taxon>
        <taxon>Eucestoda</taxon>
        <taxon>Diphyllobothriidea</taxon>
        <taxon>Diphyllobothriidae</taxon>
        <taxon>Schistocephalus</taxon>
    </lineage>
</organism>
<keyword evidence="2" id="KW-1185">Reference proteome</keyword>
<protein>
    <submittedName>
        <fullName evidence="3">ANK_REP_REGION domain-containing protein</fullName>
    </submittedName>
</protein>